<organism evidence="1 3">
    <name type="scientific">Adineta steineri</name>
    <dbReference type="NCBI Taxonomy" id="433720"/>
    <lineage>
        <taxon>Eukaryota</taxon>
        <taxon>Metazoa</taxon>
        <taxon>Spiralia</taxon>
        <taxon>Gnathifera</taxon>
        <taxon>Rotifera</taxon>
        <taxon>Eurotatoria</taxon>
        <taxon>Bdelloidea</taxon>
        <taxon>Adinetida</taxon>
        <taxon>Adinetidae</taxon>
        <taxon>Adineta</taxon>
    </lineage>
</organism>
<evidence type="ECO:0000313" key="2">
    <source>
        <dbReference type="EMBL" id="CAF3917107.1"/>
    </source>
</evidence>
<sequence>MKMPLPKSTLLCTTYIHYLSDYRSSTWSNMATFPPNIQQDQIDPCPILDFNCVSQDTLDRTESTGDAQEKKAHSRKLQFVEKLEARKLQIWNSLNSAQERIHILTIMTQIDETQPKIGASKYKSKRKQPTDVS</sequence>
<proteinExistence type="predicted"/>
<name>A0A814GG59_9BILA</name>
<evidence type="ECO:0000313" key="1">
    <source>
        <dbReference type="EMBL" id="CAF0995930.1"/>
    </source>
</evidence>
<comment type="caution">
    <text evidence="1">The sequence shown here is derived from an EMBL/GenBank/DDBJ whole genome shotgun (WGS) entry which is preliminary data.</text>
</comment>
<evidence type="ECO:0000313" key="3">
    <source>
        <dbReference type="Proteomes" id="UP000663891"/>
    </source>
</evidence>
<dbReference type="EMBL" id="CAJOAY010002063">
    <property type="protein sequence ID" value="CAF3917107.1"/>
    <property type="molecule type" value="Genomic_DNA"/>
</dbReference>
<dbReference type="AlphaFoldDB" id="A0A814GG59"/>
<gene>
    <name evidence="2" type="ORF">OKA104_LOCUS25049</name>
    <name evidence="1" type="ORF">VCS650_LOCUS14459</name>
</gene>
<accession>A0A814GG59</accession>
<dbReference type="Proteomes" id="UP000663891">
    <property type="component" value="Unassembled WGS sequence"/>
</dbReference>
<dbReference type="Proteomes" id="UP000663881">
    <property type="component" value="Unassembled WGS sequence"/>
</dbReference>
<protein>
    <submittedName>
        <fullName evidence="1">Uncharacterized protein</fullName>
    </submittedName>
</protein>
<reference evidence="1" key="1">
    <citation type="submission" date="2021-02" db="EMBL/GenBank/DDBJ databases">
        <authorList>
            <person name="Nowell W R."/>
        </authorList>
    </citation>
    <scope>NUCLEOTIDE SEQUENCE</scope>
</reference>
<dbReference type="EMBL" id="CAJNON010000121">
    <property type="protein sequence ID" value="CAF0995930.1"/>
    <property type="molecule type" value="Genomic_DNA"/>
</dbReference>